<name>A0A5B7GY52_PORTR</name>
<gene>
    <name evidence="1" type="ORF">E2C01_059424</name>
</gene>
<evidence type="ECO:0000313" key="2">
    <source>
        <dbReference type="Proteomes" id="UP000324222"/>
    </source>
</evidence>
<keyword evidence="2" id="KW-1185">Reference proteome</keyword>
<dbReference type="EMBL" id="VSRR010023168">
    <property type="protein sequence ID" value="MPC65291.1"/>
    <property type="molecule type" value="Genomic_DNA"/>
</dbReference>
<sequence length="69" mass="8017">MEGKFRTRERRSSSCLLDLAVIKLTAVSMTRDDAPPRAMDRRALRNDILVYATDSVRIYRFNERARGID</sequence>
<organism evidence="1 2">
    <name type="scientific">Portunus trituberculatus</name>
    <name type="common">Swimming crab</name>
    <name type="synonym">Neptunus trituberculatus</name>
    <dbReference type="NCBI Taxonomy" id="210409"/>
    <lineage>
        <taxon>Eukaryota</taxon>
        <taxon>Metazoa</taxon>
        <taxon>Ecdysozoa</taxon>
        <taxon>Arthropoda</taxon>
        <taxon>Crustacea</taxon>
        <taxon>Multicrustacea</taxon>
        <taxon>Malacostraca</taxon>
        <taxon>Eumalacostraca</taxon>
        <taxon>Eucarida</taxon>
        <taxon>Decapoda</taxon>
        <taxon>Pleocyemata</taxon>
        <taxon>Brachyura</taxon>
        <taxon>Eubrachyura</taxon>
        <taxon>Portunoidea</taxon>
        <taxon>Portunidae</taxon>
        <taxon>Portuninae</taxon>
        <taxon>Portunus</taxon>
    </lineage>
</organism>
<reference evidence="1 2" key="1">
    <citation type="submission" date="2019-05" db="EMBL/GenBank/DDBJ databases">
        <title>Another draft genome of Portunus trituberculatus and its Hox gene families provides insights of decapod evolution.</title>
        <authorList>
            <person name="Jeong J.-H."/>
            <person name="Song I."/>
            <person name="Kim S."/>
            <person name="Choi T."/>
            <person name="Kim D."/>
            <person name="Ryu S."/>
            <person name="Kim W."/>
        </authorList>
    </citation>
    <scope>NUCLEOTIDE SEQUENCE [LARGE SCALE GENOMIC DNA]</scope>
    <source>
        <tissue evidence="1">Muscle</tissue>
    </source>
</reference>
<dbReference type="Proteomes" id="UP000324222">
    <property type="component" value="Unassembled WGS sequence"/>
</dbReference>
<comment type="caution">
    <text evidence="1">The sequence shown here is derived from an EMBL/GenBank/DDBJ whole genome shotgun (WGS) entry which is preliminary data.</text>
</comment>
<evidence type="ECO:0000313" key="1">
    <source>
        <dbReference type="EMBL" id="MPC65291.1"/>
    </source>
</evidence>
<accession>A0A5B7GY52</accession>
<protein>
    <submittedName>
        <fullName evidence="1">Uncharacterized protein</fullName>
    </submittedName>
</protein>
<proteinExistence type="predicted"/>
<dbReference type="AlphaFoldDB" id="A0A5B7GY52"/>